<dbReference type="CDD" id="cd00229">
    <property type="entry name" value="SGNH_hydrolase"/>
    <property type="match status" value="1"/>
</dbReference>
<organism evidence="3 4">
    <name type="scientific">Fulvitalea axinellae</name>
    <dbReference type="NCBI Taxonomy" id="1182444"/>
    <lineage>
        <taxon>Bacteria</taxon>
        <taxon>Pseudomonadati</taxon>
        <taxon>Bacteroidota</taxon>
        <taxon>Cytophagia</taxon>
        <taxon>Cytophagales</taxon>
        <taxon>Persicobacteraceae</taxon>
        <taxon>Fulvitalea</taxon>
    </lineage>
</organism>
<feature type="signal peptide" evidence="1">
    <location>
        <begin position="1"/>
        <end position="22"/>
    </location>
</feature>
<dbReference type="SUPFAM" id="SSF52266">
    <property type="entry name" value="SGNH hydrolase"/>
    <property type="match status" value="1"/>
</dbReference>
<feature type="chain" id="PRO_5043684057" description="GEVED domain-containing protein" evidence="1">
    <location>
        <begin position="23"/>
        <end position="1174"/>
    </location>
</feature>
<dbReference type="InterPro" id="IPR036514">
    <property type="entry name" value="SGNH_hydro_sf"/>
</dbReference>
<dbReference type="Pfam" id="PF20009">
    <property type="entry name" value="GEVED"/>
    <property type="match status" value="1"/>
</dbReference>
<dbReference type="RefSeq" id="WP_338393368.1">
    <property type="nucleotide sequence ID" value="NZ_AP025314.1"/>
</dbReference>
<keyword evidence="4" id="KW-1185">Reference proteome</keyword>
<protein>
    <recommendedName>
        <fullName evidence="2">GEVED domain-containing protein</fullName>
    </recommendedName>
</protein>
<evidence type="ECO:0000256" key="1">
    <source>
        <dbReference type="SAM" id="SignalP"/>
    </source>
</evidence>
<dbReference type="NCBIfam" id="TIGR04183">
    <property type="entry name" value="Por_Secre_tail"/>
    <property type="match status" value="1"/>
</dbReference>
<evidence type="ECO:0000313" key="3">
    <source>
        <dbReference type="EMBL" id="BDD08089.1"/>
    </source>
</evidence>
<sequence>MKNFFIRSLMAAVLILPFSGFGQEQTTSVLFLGNSYTGANDLPEQFRKLAKSGGKTVYVQSYTPGGYRLDQHLKNDHTQGLLSSRDWNYVVLQDQSQQPILNGGGNRNSITEFVRKKIKTPQNGSEGVVYMTWGRDEGNAWLKQMDMTYEEMAQRYIDHYTNIGKNLPVRISPVAVAFRKAKAEGFSVYAADGSHPSNTGTYLAACVFYATLFRESPAVDYSSVGDDAQRLQQIASEVVLNNSESRTWNIDRDWFPEGTMGHSNLGTLFPPKKVQPMKPINLEDLSKSAGITQVTVNKKTLCKTYAPSVDATLHFAENGYLDNRYLYTASLTKGFTHEIEITAYKPASYKNTPVVQVYIDFNNNGLFDDSEKVLLDDVTFGTTTAKAQFVAPPTAVEGKLLHMRVMVGGESGKELPITFATQYKGETEDYSVLIQPQPTIVFNTFTSFCDGEPVDLRTKTEAETPLQFRILEGADYARLDGYNFHPIKAGDVKIQAYNDKGDSYIQTVTVAKKIPEIKFPQETTASITKGTIPLYALTNSDGSISYEVITGKDVVSVEGSTLKLLKTGKAIVVAILEGSDCYLPNAAAMNIEVTPPLEETEITDFEDITLSCTDEPVALNPKTNSDGDLKLTVVSGAGIVSVQGGKLKAYKSGKAKVKAFVDATDKHIDAEKIIDVTVTGVTSSIDFGDVPETIYVGDIIDFAPKTIHGDRAFVKTDRASGLLISRYNNKIKALKPGTVTLTAYHHGDGCIEATEDVFELKIVEESIVFNDFSLNCDSDAVDLSEKVTADKPVMFRIVEGKEFVTLNGSELHPVAGGVATVEAYGSGNTMARAKVTVKKYGTQITATSRISAKTTDPKKELTFDTNSDGTATFEILDGDDIVSVENGNLNFLRPGVANVRLNIGETGCYKSAQHIFTVEVTAETALIDGLKDLELSCAGDPVELTPQTNSDGAMTLEVAEGTEVLRLEGKKVIPEKAGTAKIKVSVASTDKYGKAEKTISVTVAPVASGIVFGEIPDKIYTGKTAPLDVRTIHGEKATLSLGSGSEKVAEITANLFKAIGPGNVNIVARHPGDGCVQPAEAVKTVQVLKVSLLGIEDESVAAVPNPFGDRLTVNLSEHSGNLTASVHALDGKEILTATFRNAPYRINTADLRPGTYILVIKGKGTNKSFRIVKR</sequence>
<dbReference type="AlphaFoldDB" id="A0AAU9D0X4"/>
<proteinExistence type="predicted"/>
<gene>
    <name evidence="3" type="ORF">FUAX_05210</name>
</gene>
<feature type="domain" description="GEVED" evidence="2">
    <location>
        <begin position="355"/>
        <end position="432"/>
    </location>
</feature>
<evidence type="ECO:0000313" key="4">
    <source>
        <dbReference type="Proteomes" id="UP001348817"/>
    </source>
</evidence>
<reference evidence="3 4" key="1">
    <citation type="submission" date="2021-12" db="EMBL/GenBank/DDBJ databases">
        <title>Genome sequencing of bacteria with rrn-lacking chromosome and rrn-plasmid.</title>
        <authorList>
            <person name="Anda M."/>
            <person name="Iwasaki W."/>
        </authorList>
    </citation>
    <scope>NUCLEOTIDE SEQUENCE [LARGE SCALE GENOMIC DNA]</scope>
    <source>
        <strain evidence="3 4">DSM 100852</strain>
    </source>
</reference>
<dbReference type="EMBL" id="AP025314">
    <property type="protein sequence ID" value="BDD08089.1"/>
    <property type="molecule type" value="Genomic_DNA"/>
</dbReference>
<keyword evidence="1" id="KW-0732">Signal</keyword>
<accession>A0AAU9D0X4</accession>
<name>A0AAU9D0X4_9BACT</name>
<dbReference type="KEGG" id="fax:FUAX_05210"/>
<dbReference type="InterPro" id="IPR026444">
    <property type="entry name" value="Secre_tail"/>
</dbReference>
<dbReference type="Gene3D" id="3.40.50.1110">
    <property type="entry name" value="SGNH hydrolase"/>
    <property type="match status" value="1"/>
</dbReference>
<dbReference type="InterPro" id="IPR045474">
    <property type="entry name" value="GEVED"/>
</dbReference>
<dbReference type="Proteomes" id="UP001348817">
    <property type="component" value="Chromosome"/>
</dbReference>
<evidence type="ECO:0000259" key="2">
    <source>
        <dbReference type="Pfam" id="PF20009"/>
    </source>
</evidence>
<dbReference type="GO" id="GO:0016788">
    <property type="term" value="F:hydrolase activity, acting on ester bonds"/>
    <property type="evidence" value="ECO:0007669"/>
    <property type="project" value="UniProtKB-ARBA"/>
</dbReference>